<dbReference type="InterPro" id="IPR000705">
    <property type="entry name" value="Galactokinase"/>
</dbReference>
<keyword evidence="6" id="KW-0119">Carbohydrate metabolism</keyword>
<dbReference type="InterPro" id="IPR006203">
    <property type="entry name" value="GHMP_knse_ATP-bd_CS"/>
</dbReference>
<dbReference type="Pfam" id="PF00288">
    <property type="entry name" value="GHMP_kinases_N"/>
    <property type="match status" value="1"/>
</dbReference>
<evidence type="ECO:0000256" key="4">
    <source>
        <dbReference type="ARBA" id="ARBA00022777"/>
    </source>
</evidence>
<dbReference type="Pfam" id="PF10509">
    <property type="entry name" value="GalKase_gal_bdg"/>
    <property type="match status" value="1"/>
</dbReference>
<dbReference type="InterPro" id="IPR006206">
    <property type="entry name" value="Mevalonate/galactokinase"/>
</dbReference>
<dbReference type="InterPro" id="IPR019539">
    <property type="entry name" value="GalKase_N"/>
</dbReference>
<dbReference type="EMBL" id="BPFB01000005">
    <property type="protein sequence ID" value="GIU43375.1"/>
    <property type="molecule type" value="Genomic_DNA"/>
</dbReference>
<dbReference type="InterPro" id="IPR019741">
    <property type="entry name" value="Galactokinase_CS"/>
</dbReference>
<keyword evidence="5" id="KW-0067">ATP-binding</keyword>
<keyword evidence="2" id="KW-0808">Transferase</keyword>
<sequence>MANPAQRANKLFVQTFGTNADDLYRAPGRVNLIGEHTDYNDGFVLPAAINFHTIIAVKKREDDRFRAVSDAYPGKINSWHFGQEGKMDPEDGWINYLKGFTAAMAASGLPAKGMDIAVVGNVPLGAGLSSSAALEIAFGTAVNDCSQLRLSPLAVAQMAQRGENQYVGYACGIMDQIISAMGQQDHALLIDCEDLDSEPVPIPESLSLIIVNSNLPRGEVEAQEAIRRQQCQQVADHFAIDSLRHLDLTTLEAARTKLPELIYRRARHVLSENRRTQNAAHALQAGNIGRLSELMAQSHASMRDDFEISLPEIDTLVEIIAQVVGQQGGVRMTGKGFGGCVVALVDHELTDAVVAAIEAQYQVKTGIEPTVYLCSASGGASRVDESWFDDELY</sequence>
<dbReference type="PRINTS" id="PR00473">
    <property type="entry name" value="GALCTOKINASE"/>
</dbReference>
<dbReference type="InterPro" id="IPR014721">
    <property type="entry name" value="Ribsml_uS5_D2-typ_fold_subgr"/>
</dbReference>
<dbReference type="SUPFAM" id="SSF55060">
    <property type="entry name" value="GHMP Kinase, C-terminal domain"/>
    <property type="match status" value="1"/>
</dbReference>
<gene>
    <name evidence="11" type="primary">galK</name>
    <name evidence="11" type="ORF">TUM4630_06560</name>
</gene>
<evidence type="ECO:0000256" key="2">
    <source>
        <dbReference type="ARBA" id="ARBA00022679"/>
    </source>
</evidence>
<dbReference type="NCBIfam" id="TIGR00131">
    <property type="entry name" value="gal_kin"/>
    <property type="match status" value="1"/>
</dbReference>
<dbReference type="InterPro" id="IPR020568">
    <property type="entry name" value="Ribosomal_Su5_D2-typ_SF"/>
</dbReference>
<dbReference type="PROSITE" id="PS00627">
    <property type="entry name" value="GHMP_KINASES_ATP"/>
    <property type="match status" value="1"/>
</dbReference>
<dbReference type="Pfam" id="PF08544">
    <property type="entry name" value="GHMP_kinases_C"/>
    <property type="match status" value="1"/>
</dbReference>
<dbReference type="EC" id="2.7.1.6" evidence="7"/>
<evidence type="ECO:0000313" key="12">
    <source>
        <dbReference type="Proteomes" id="UP000761574"/>
    </source>
</evidence>
<accession>A0ABQ4P759</accession>
<feature type="domain" description="GHMP kinase C-terminal" evidence="9">
    <location>
        <begin position="280"/>
        <end position="361"/>
    </location>
</feature>
<dbReference type="SUPFAM" id="SSF54211">
    <property type="entry name" value="Ribosomal protein S5 domain 2-like"/>
    <property type="match status" value="1"/>
</dbReference>
<keyword evidence="12" id="KW-1185">Reference proteome</keyword>
<evidence type="ECO:0000313" key="11">
    <source>
        <dbReference type="EMBL" id="GIU43375.1"/>
    </source>
</evidence>
<dbReference type="PANTHER" id="PTHR10457:SF7">
    <property type="entry name" value="GALACTOKINASE-RELATED"/>
    <property type="match status" value="1"/>
</dbReference>
<evidence type="ECO:0000259" key="9">
    <source>
        <dbReference type="Pfam" id="PF08544"/>
    </source>
</evidence>
<reference evidence="11 12" key="1">
    <citation type="submission" date="2021-05" db="EMBL/GenBank/DDBJ databases">
        <title>Molecular characterization for Shewanella algae harboring chromosomal blaOXA-55-like strains isolated from clinical and environment sample.</title>
        <authorList>
            <person name="Ohama Y."/>
            <person name="Aoki K."/>
            <person name="Harada S."/>
            <person name="Moriya K."/>
            <person name="Ishii Y."/>
            <person name="Tateda K."/>
        </authorList>
    </citation>
    <scope>NUCLEOTIDE SEQUENCE [LARGE SCALE GENOMIC DNA]</scope>
    <source>
        <strain evidence="11 12">LMG 23746</strain>
    </source>
</reference>
<dbReference type="InterPro" id="IPR006204">
    <property type="entry name" value="GHMP_kinase_N_dom"/>
</dbReference>
<keyword evidence="6" id="KW-0299">Galactose metabolism</keyword>
<evidence type="ECO:0000259" key="10">
    <source>
        <dbReference type="Pfam" id="PF10509"/>
    </source>
</evidence>
<evidence type="ECO:0000256" key="1">
    <source>
        <dbReference type="ARBA" id="ARBA00006566"/>
    </source>
</evidence>
<organism evidence="11 12">
    <name type="scientific">Shewanella algidipiscicola</name>
    <dbReference type="NCBI Taxonomy" id="614070"/>
    <lineage>
        <taxon>Bacteria</taxon>
        <taxon>Pseudomonadati</taxon>
        <taxon>Pseudomonadota</taxon>
        <taxon>Gammaproteobacteria</taxon>
        <taxon>Alteromonadales</taxon>
        <taxon>Shewanellaceae</taxon>
        <taxon>Shewanella</taxon>
    </lineage>
</organism>
<feature type="domain" description="Galactokinase N-terminal" evidence="10">
    <location>
        <begin position="11"/>
        <end position="59"/>
    </location>
</feature>
<dbReference type="PRINTS" id="PR00959">
    <property type="entry name" value="MEVGALKINASE"/>
</dbReference>
<dbReference type="InterPro" id="IPR036554">
    <property type="entry name" value="GHMP_kinase_C_sf"/>
</dbReference>
<keyword evidence="3" id="KW-0547">Nucleotide-binding</keyword>
<proteinExistence type="inferred from homology"/>
<keyword evidence="4" id="KW-0418">Kinase</keyword>
<comment type="caution">
    <text evidence="11">The sequence shown here is derived from an EMBL/GenBank/DDBJ whole genome shotgun (WGS) entry which is preliminary data.</text>
</comment>
<comment type="similarity">
    <text evidence="1">Belongs to the GHMP kinase family. GalK subfamily.</text>
</comment>
<protein>
    <recommendedName>
        <fullName evidence="7">Galactokinase</fullName>
        <ecNumber evidence="7">2.7.1.6</ecNumber>
    </recommendedName>
</protein>
<evidence type="ECO:0000256" key="7">
    <source>
        <dbReference type="NCBIfam" id="TIGR00131"/>
    </source>
</evidence>
<dbReference type="PIRSF" id="PIRSF000530">
    <property type="entry name" value="Galactokinase"/>
    <property type="match status" value="1"/>
</dbReference>
<dbReference type="Gene3D" id="3.30.230.10">
    <property type="match status" value="1"/>
</dbReference>
<dbReference type="RefSeq" id="WP_119977255.1">
    <property type="nucleotide sequence ID" value="NZ_BPFB01000005.1"/>
</dbReference>
<evidence type="ECO:0000256" key="5">
    <source>
        <dbReference type="ARBA" id="ARBA00022840"/>
    </source>
</evidence>
<dbReference type="InterPro" id="IPR013750">
    <property type="entry name" value="GHMP_kinase_C_dom"/>
</dbReference>
<dbReference type="PROSITE" id="PS00106">
    <property type="entry name" value="GALACTOKINASE"/>
    <property type="match status" value="1"/>
</dbReference>
<dbReference type="Gene3D" id="3.30.70.890">
    <property type="entry name" value="GHMP kinase, C-terminal domain"/>
    <property type="match status" value="1"/>
</dbReference>
<dbReference type="Proteomes" id="UP000761574">
    <property type="component" value="Unassembled WGS sequence"/>
</dbReference>
<feature type="domain" description="GHMP kinase N-terminal" evidence="8">
    <location>
        <begin position="95"/>
        <end position="183"/>
    </location>
</feature>
<evidence type="ECO:0000256" key="3">
    <source>
        <dbReference type="ARBA" id="ARBA00022741"/>
    </source>
</evidence>
<name>A0ABQ4P759_9GAMM</name>
<evidence type="ECO:0000259" key="8">
    <source>
        <dbReference type="Pfam" id="PF00288"/>
    </source>
</evidence>
<evidence type="ECO:0000256" key="6">
    <source>
        <dbReference type="ARBA" id="ARBA00023144"/>
    </source>
</evidence>
<dbReference type="PANTHER" id="PTHR10457">
    <property type="entry name" value="MEVALONATE KINASE/GALACTOKINASE"/>
    <property type="match status" value="1"/>
</dbReference>